<feature type="region of interest" description="Disordered" evidence="1">
    <location>
        <begin position="215"/>
        <end position="263"/>
    </location>
</feature>
<feature type="region of interest" description="Disordered" evidence="1">
    <location>
        <begin position="65"/>
        <end position="93"/>
    </location>
</feature>
<evidence type="ECO:0000256" key="1">
    <source>
        <dbReference type="SAM" id="MobiDB-lite"/>
    </source>
</evidence>
<evidence type="ECO:0000313" key="3">
    <source>
        <dbReference type="Proteomes" id="UP001215280"/>
    </source>
</evidence>
<proteinExistence type="predicted"/>
<organism evidence="2 3">
    <name type="scientific">Mycena maculata</name>
    <dbReference type="NCBI Taxonomy" id="230809"/>
    <lineage>
        <taxon>Eukaryota</taxon>
        <taxon>Fungi</taxon>
        <taxon>Dikarya</taxon>
        <taxon>Basidiomycota</taxon>
        <taxon>Agaricomycotina</taxon>
        <taxon>Agaricomycetes</taxon>
        <taxon>Agaricomycetidae</taxon>
        <taxon>Agaricales</taxon>
        <taxon>Marasmiineae</taxon>
        <taxon>Mycenaceae</taxon>
        <taxon>Mycena</taxon>
    </lineage>
</organism>
<keyword evidence="3" id="KW-1185">Reference proteome</keyword>
<feature type="region of interest" description="Disordered" evidence="1">
    <location>
        <begin position="300"/>
        <end position="340"/>
    </location>
</feature>
<dbReference type="Proteomes" id="UP001215280">
    <property type="component" value="Unassembled WGS sequence"/>
</dbReference>
<gene>
    <name evidence="2" type="ORF">DFH07DRAFT_397321</name>
</gene>
<accession>A0AAD7H615</accession>
<reference evidence="2" key="1">
    <citation type="submission" date="2023-03" db="EMBL/GenBank/DDBJ databases">
        <title>Massive genome expansion in bonnet fungi (Mycena s.s.) driven by repeated elements and novel gene families across ecological guilds.</title>
        <authorList>
            <consortium name="Lawrence Berkeley National Laboratory"/>
            <person name="Harder C.B."/>
            <person name="Miyauchi S."/>
            <person name="Viragh M."/>
            <person name="Kuo A."/>
            <person name="Thoen E."/>
            <person name="Andreopoulos B."/>
            <person name="Lu D."/>
            <person name="Skrede I."/>
            <person name="Drula E."/>
            <person name="Henrissat B."/>
            <person name="Morin E."/>
            <person name="Kohler A."/>
            <person name="Barry K."/>
            <person name="LaButti K."/>
            <person name="Morin E."/>
            <person name="Salamov A."/>
            <person name="Lipzen A."/>
            <person name="Mereny Z."/>
            <person name="Hegedus B."/>
            <person name="Baldrian P."/>
            <person name="Stursova M."/>
            <person name="Weitz H."/>
            <person name="Taylor A."/>
            <person name="Grigoriev I.V."/>
            <person name="Nagy L.G."/>
            <person name="Martin F."/>
            <person name="Kauserud H."/>
        </authorList>
    </citation>
    <scope>NUCLEOTIDE SEQUENCE</scope>
    <source>
        <strain evidence="2">CBHHK188m</strain>
    </source>
</reference>
<comment type="caution">
    <text evidence="2">The sequence shown here is derived from an EMBL/GenBank/DDBJ whole genome shotgun (WGS) entry which is preliminary data.</text>
</comment>
<sequence length="340" mass="37450">MLETLKQEIIFTRHVHTTRISFKRRTPTGMWSPEQDGRGVAATGTHLKPQARWLRSVTCTRVSRRIGPRCARGNSPRPPKPSTSGPRPITKRKCALTDRKPVLPISHFPSTPAHENPARHTHHPALGAPCMYIQADSTPASTSQIHHECSTKRRGQLEPRKVQGALEEHGATHYHANPPPPPHGTRCDDRADTTNKCEVREARGCLAPAKESGIARITSPPLPPGPPAANASSLVRRMPSQGKGAQRRPHTARTTELHPHPGLIPAAETEQSLVPLHRLSAHQRTAETCEACVHHLPASAPPAVKKKEKRHSGRERATNSRMRAQMPKYTDTRRGTCGCR</sequence>
<protein>
    <submittedName>
        <fullName evidence="2">Uncharacterized protein</fullName>
    </submittedName>
</protein>
<feature type="compositionally biased region" description="Basic residues" evidence="1">
    <location>
        <begin position="304"/>
        <end position="313"/>
    </location>
</feature>
<name>A0AAD7H615_9AGAR</name>
<dbReference type="AlphaFoldDB" id="A0AAD7H615"/>
<dbReference type="EMBL" id="JARJLG010000401">
    <property type="protein sequence ID" value="KAJ7713268.1"/>
    <property type="molecule type" value="Genomic_DNA"/>
</dbReference>
<evidence type="ECO:0000313" key="2">
    <source>
        <dbReference type="EMBL" id="KAJ7713268.1"/>
    </source>
</evidence>